<feature type="transmembrane region" description="Helical" evidence="9">
    <location>
        <begin position="442"/>
        <end position="463"/>
    </location>
</feature>
<evidence type="ECO:0000256" key="3">
    <source>
        <dbReference type="ARBA" id="ARBA00022448"/>
    </source>
</evidence>
<reference evidence="10 11" key="1">
    <citation type="submission" date="2018-08" db="EMBL/GenBank/DDBJ databases">
        <title>A genome reference for cultivated species of the human gut microbiota.</title>
        <authorList>
            <person name="Zou Y."/>
            <person name="Xue W."/>
            <person name="Luo G."/>
        </authorList>
    </citation>
    <scope>NUCLEOTIDE SEQUENCE [LARGE SCALE GENOMIC DNA]</scope>
    <source>
        <strain evidence="10 11">OF01-3</strain>
    </source>
</reference>
<evidence type="ECO:0000256" key="2">
    <source>
        <dbReference type="ARBA" id="ARBA00009904"/>
    </source>
</evidence>
<comment type="subcellular location">
    <subcellularLocation>
        <location evidence="1">Membrane</location>
        <topology evidence="1">Multi-pass membrane protein</topology>
    </subcellularLocation>
</comment>
<dbReference type="Gene3D" id="1.20.1460.20">
    <property type="match status" value="1"/>
</dbReference>
<feature type="coiled-coil region" evidence="8">
    <location>
        <begin position="230"/>
        <end position="257"/>
    </location>
</feature>
<dbReference type="GO" id="GO:0007035">
    <property type="term" value="P:vacuolar acidification"/>
    <property type="evidence" value="ECO:0007669"/>
    <property type="project" value="TreeGrafter"/>
</dbReference>
<keyword evidence="7 9" id="KW-0472">Membrane</keyword>
<evidence type="ECO:0000256" key="8">
    <source>
        <dbReference type="SAM" id="Coils"/>
    </source>
</evidence>
<keyword evidence="3" id="KW-0813">Transport</keyword>
<accession>A0A3E2TLH1</accession>
<feature type="transmembrane region" description="Helical" evidence="9">
    <location>
        <begin position="365"/>
        <end position="391"/>
    </location>
</feature>
<feature type="transmembrane region" description="Helical" evidence="9">
    <location>
        <begin position="575"/>
        <end position="600"/>
    </location>
</feature>
<evidence type="ECO:0000256" key="4">
    <source>
        <dbReference type="ARBA" id="ARBA00022692"/>
    </source>
</evidence>
<keyword evidence="11" id="KW-1185">Reference proteome</keyword>
<dbReference type="OrthoDB" id="9803814at2"/>
<comment type="caution">
    <text evidence="10">The sequence shown here is derived from an EMBL/GenBank/DDBJ whole genome shotgun (WGS) entry which is preliminary data.</text>
</comment>
<dbReference type="Gene3D" id="3.30.70.2170">
    <property type="match status" value="1"/>
</dbReference>
<feature type="transmembrane region" description="Helical" evidence="9">
    <location>
        <begin position="548"/>
        <end position="569"/>
    </location>
</feature>
<proteinExistence type="inferred from homology"/>
<keyword evidence="4 9" id="KW-0812">Transmembrane</keyword>
<organism evidence="10 11">
    <name type="scientific">Anaerococcus nagyae</name>
    <dbReference type="NCBI Taxonomy" id="1755241"/>
    <lineage>
        <taxon>Bacteria</taxon>
        <taxon>Bacillati</taxon>
        <taxon>Bacillota</taxon>
        <taxon>Tissierellia</taxon>
        <taxon>Tissierellales</taxon>
        <taxon>Peptoniphilaceae</taxon>
        <taxon>Anaerococcus</taxon>
    </lineage>
</organism>
<keyword evidence="5 9" id="KW-1133">Transmembrane helix</keyword>
<evidence type="ECO:0000256" key="1">
    <source>
        <dbReference type="ARBA" id="ARBA00004141"/>
    </source>
</evidence>
<dbReference type="AlphaFoldDB" id="A0A3E2TLH1"/>
<gene>
    <name evidence="10" type="ORF">DXA39_01720</name>
</gene>
<sequence>MAIVKMDKFNLLSFDSDRENLLNTLQDFNYVHFNDLVLDDKDDYLTEVRETKRLSEIDESLNKVNYAIDTIENYTKDLPEEVNTKVSDLTIDEVNKRGSNFGFDLIYKKLKDLVTKHEKLTTDRDNLNVKFNDLSSWKDIDINVNDLYNSNRFFFETGTISSKFYDELQKALVERSLDGTLVYKISEKEGDYYVVAVSTLALKEEFSEILREFGFSRVKIAADENVSTYLNSLSTDKDKLNEEIDEVEKEIREFSKYLEDLHIYQSYITNCRKKEASSENFLKTRQMNIIEGYVPSDMTNEFKSELNNLLGDKYILDVIEASKDDPNVPIILKNNKLIEPYESVVSTYALPKYNELDPTAIVAPFYTIFTGFMIGDLGYGLLGVIAILLALKLKEFPKQTEQTMKLFLRISISACVFGFIFGSVFGGIIDVPFGWIDTTKDINTLIVMSLIIGGISLFFALGVKGFMAIRDGHPDALFFDVISWYMAVGGAIALALTKSPIAKWVMIAGMILIVLFAGRKEKSWGPRIASGTYELYGITSWIGDFVSFLRLMALVLSGGFVAYSVNLIVEMMAGSGIGGLIGGIIVFIVFQLFNMFLSYLSAYVHSLRLIYVEMFNKFYEGGGIKFREMVEDTNFINIIRKGEK</sequence>
<dbReference type="PANTHER" id="PTHR11629:SF63">
    <property type="entry name" value="V-TYPE PROTON ATPASE SUBUNIT A"/>
    <property type="match status" value="1"/>
</dbReference>
<evidence type="ECO:0000256" key="5">
    <source>
        <dbReference type="ARBA" id="ARBA00022989"/>
    </source>
</evidence>
<dbReference type="Pfam" id="PF01496">
    <property type="entry name" value="V_ATPase_I"/>
    <property type="match status" value="2"/>
</dbReference>
<evidence type="ECO:0000256" key="7">
    <source>
        <dbReference type="ARBA" id="ARBA00023136"/>
    </source>
</evidence>
<dbReference type="GO" id="GO:0046961">
    <property type="term" value="F:proton-transporting ATPase activity, rotational mechanism"/>
    <property type="evidence" value="ECO:0007669"/>
    <property type="project" value="InterPro"/>
</dbReference>
<evidence type="ECO:0000313" key="11">
    <source>
        <dbReference type="Proteomes" id="UP000261011"/>
    </source>
</evidence>
<dbReference type="InterPro" id="IPR002490">
    <property type="entry name" value="V-ATPase_116kDa_su"/>
</dbReference>
<dbReference type="Gene3D" id="3.30.70.2750">
    <property type="match status" value="1"/>
</dbReference>
<dbReference type="GO" id="GO:0016471">
    <property type="term" value="C:vacuolar proton-transporting V-type ATPase complex"/>
    <property type="evidence" value="ECO:0007669"/>
    <property type="project" value="TreeGrafter"/>
</dbReference>
<dbReference type="Proteomes" id="UP000261011">
    <property type="component" value="Unassembled WGS sequence"/>
</dbReference>
<dbReference type="EMBL" id="QVEU01000001">
    <property type="protein sequence ID" value="RGB78192.1"/>
    <property type="molecule type" value="Genomic_DNA"/>
</dbReference>
<protein>
    <submittedName>
        <fullName evidence="10">V-type ATP synthase subunit I</fullName>
    </submittedName>
</protein>
<evidence type="ECO:0000256" key="9">
    <source>
        <dbReference type="SAM" id="Phobius"/>
    </source>
</evidence>
<feature type="transmembrane region" description="Helical" evidence="9">
    <location>
        <begin position="412"/>
        <end position="436"/>
    </location>
</feature>
<keyword evidence="8" id="KW-0175">Coiled coil</keyword>
<feature type="transmembrane region" description="Helical" evidence="9">
    <location>
        <begin position="475"/>
        <end position="495"/>
    </location>
</feature>
<dbReference type="GO" id="GO:0033179">
    <property type="term" value="C:proton-transporting V-type ATPase, V0 domain"/>
    <property type="evidence" value="ECO:0007669"/>
    <property type="project" value="InterPro"/>
</dbReference>
<evidence type="ECO:0000313" key="10">
    <source>
        <dbReference type="EMBL" id="RGB78192.1"/>
    </source>
</evidence>
<dbReference type="RefSeq" id="WP_117520474.1">
    <property type="nucleotide sequence ID" value="NZ_QVEU01000001.1"/>
</dbReference>
<comment type="similarity">
    <text evidence="2">Belongs to the V-ATPase 116 kDa subunit family.</text>
</comment>
<name>A0A3E2TLH1_9FIRM</name>
<keyword evidence="6" id="KW-0406">Ion transport</keyword>
<feature type="transmembrane region" description="Helical" evidence="9">
    <location>
        <begin position="501"/>
        <end position="518"/>
    </location>
</feature>
<dbReference type="GO" id="GO:0051117">
    <property type="term" value="F:ATPase binding"/>
    <property type="evidence" value="ECO:0007669"/>
    <property type="project" value="TreeGrafter"/>
</dbReference>
<dbReference type="PANTHER" id="PTHR11629">
    <property type="entry name" value="VACUOLAR PROTON ATPASES"/>
    <property type="match status" value="1"/>
</dbReference>
<evidence type="ECO:0000256" key="6">
    <source>
        <dbReference type="ARBA" id="ARBA00023065"/>
    </source>
</evidence>